<protein>
    <submittedName>
        <fullName evidence="2">Uncharacterized protein</fullName>
    </submittedName>
</protein>
<evidence type="ECO:0000256" key="1">
    <source>
        <dbReference type="SAM" id="Phobius"/>
    </source>
</evidence>
<organism evidence="2 3">
    <name type="scientific">Micromonospora deserti</name>
    <dbReference type="NCBI Taxonomy" id="2070366"/>
    <lineage>
        <taxon>Bacteria</taxon>
        <taxon>Bacillati</taxon>
        <taxon>Actinomycetota</taxon>
        <taxon>Actinomycetes</taxon>
        <taxon>Micromonosporales</taxon>
        <taxon>Micromonosporaceae</taxon>
        <taxon>Micromonospora</taxon>
    </lineage>
</organism>
<keyword evidence="1" id="KW-0472">Membrane</keyword>
<proteinExistence type="predicted"/>
<name>A0A2W2C5U1_9ACTN</name>
<evidence type="ECO:0000313" key="3">
    <source>
        <dbReference type="Proteomes" id="UP000248749"/>
    </source>
</evidence>
<keyword evidence="1" id="KW-0812">Transmembrane</keyword>
<feature type="transmembrane region" description="Helical" evidence="1">
    <location>
        <begin position="20"/>
        <end position="51"/>
    </location>
</feature>
<evidence type="ECO:0000313" key="2">
    <source>
        <dbReference type="EMBL" id="PZF94751.1"/>
    </source>
</evidence>
<dbReference type="EMBL" id="POUB01000137">
    <property type="protein sequence ID" value="PZF94751.1"/>
    <property type="molecule type" value="Genomic_DNA"/>
</dbReference>
<dbReference type="Proteomes" id="UP000248749">
    <property type="component" value="Unassembled WGS sequence"/>
</dbReference>
<accession>A0A2W2C5U1</accession>
<gene>
    <name evidence="2" type="ORF">C1I99_19090</name>
</gene>
<comment type="caution">
    <text evidence="2">The sequence shown here is derived from an EMBL/GenBank/DDBJ whole genome shotgun (WGS) entry which is preliminary data.</text>
</comment>
<feature type="non-terminal residue" evidence="2">
    <location>
        <position position="1"/>
    </location>
</feature>
<keyword evidence="1" id="KW-1133">Transmembrane helix</keyword>
<sequence length="68" mass="6810">GWRAAARAAAELCRTHPVTWAAAAGVSVVAGLLAVLVTPIAVPILAGYAVAALHAVAHRAPLAPVRQP</sequence>
<reference evidence="2 3" key="1">
    <citation type="submission" date="2018-01" db="EMBL/GenBank/DDBJ databases">
        <title>Draft genome sequence of Salinispora sp. 13K206.</title>
        <authorList>
            <person name="Sahin N."/>
            <person name="Saygin H."/>
            <person name="Ay H."/>
        </authorList>
    </citation>
    <scope>NUCLEOTIDE SEQUENCE [LARGE SCALE GENOMIC DNA]</scope>
    <source>
        <strain evidence="2 3">13K206</strain>
    </source>
</reference>
<dbReference type="AlphaFoldDB" id="A0A2W2C5U1"/>
<keyword evidence="3" id="KW-1185">Reference proteome</keyword>